<dbReference type="NCBIfam" id="TIGR00229">
    <property type="entry name" value="sensory_box"/>
    <property type="match status" value="1"/>
</dbReference>
<feature type="domain" description="PAS" evidence="1">
    <location>
        <begin position="25"/>
        <end position="51"/>
    </location>
</feature>
<dbReference type="AlphaFoldDB" id="A4TX80"/>
<dbReference type="EMBL" id="CU459003">
    <property type="protein sequence ID" value="CAM75237.1"/>
    <property type="molecule type" value="Genomic_DNA"/>
</dbReference>
<name>A4TX80_9PROT</name>
<dbReference type="SUPFAM" id="SSF55785">
    <property type="entry name" value="PYP-like sensor domain (PAS domain)"/>
    <property type="match status" value="1"/>
</dbReference>
<dbReference type="CDD" id="cd00130">
    <property type="entry name" value="PAS"/>
    <property type="match status" value="1"/>
</dbReference>
<dbReference type="InterPro" id="IPR035965">
    <property type="entry name" value="PAS-like_dom_sf"/>
</dbReference>
<dbReference type="InterPro" id="IPR000014">
    <property type="entry name" value="PAS"/>
</dbReference>
<accession>A4TX80</accession>
<organism evidence="2">
    <name type="scientific">Magnetospirillum gryphiswaldense</name>
    <dbReference type="NCBI Taxonomy" id="55518"/>
    <lineage>
        <taxon>Bacteria</taxon>
        <taxon>Pseudomonadati</taxon>
        <taxon>Pseudomonadota</taxon>
        <taxon>Alphaproteobacteria</taxon>
        <taxon>Rhodospirillales</taxon>
        <taxon>Rhodospirillaceae</taxon>
        <taxon>Magnetospirillum</taxon>
    </lineage>
</organism>
<protein>
    <submittedName>
        <fullName evidence="2">Methyl-accepting chemotaxis protein</fullName>
    </submittedName>
</protein>
<gene>
    <name evidence="2" type="ORF">MGR_2564</name>
</gene>
<evidence type="ECO:0000313" key="2">
    <source>
        <dbReference type="EMBL" id="CAM75237.1"/>
    </source>
</evidence>
<dbReference type="Pfam" id="PF00989">
    <property type="entry name" value="PAS"/>
    <property type="match status" value="1"/>
</dbReference>
<dbReference type="PROSITE" id="PS50112">
    <property type="entry name" value="PAS"/>
    <property type="match status" value="1"/>
</dbReference>
<reference evidence="2" key="1">
    <citation type="journal article" date="2007" name="J. Bacteriol.">
        <title>Comparative genome analysis of four magnetotactic bacteria reveals a complex set of group-specific genes implicated in magnetosome biomineralization and function.</title>
        <authorList>
            <person name="Richter M."/>
            <person name="Kube M."/>
            <person name="Bazylinski D.A."/>
            <person name="Lombardot T."/>
            <person name="Gloeckner F.O."/>
            <person name="Reinhardt R."/>
            <person name="Schueler D."/>
        </authorList>
    </citation>
    <scope>NUCLEOTIDE SEQUENCE</scope>
    <source>
        <strain evidence="2">MSR-1</strain>
    </source>
</reference>
<dbReference type="RefSeq" id="WP_024078495.1">
    <property type="nucleotide sequence ID" value="NZ_CP027527.1"/>
</dbReference>
<sequence>MAAAVHLTGVERTFADDEIIVSKTDPKGRMTYCNDIFIRLAGYSESELIGQPHSMIRHPHMPRCVFKLLWSRIESGNEVFAYVINRSGNGDHYWVLAHVTPDLGQDGAIIGFHSNRRTVDRKALAVIEPLYASLRAIENGTADRKAGLEASSAQLQDILAQKGVDYDQFVLDL</sequence>
<evidence type="ECO:0000259" key="1">
    <source>
        <dbReference type="PROSITE" id="PS50112"/>
    </source>
</evidence>
<proteinExistence type="predicted"/>
<dbReference type="InterPro" id="IPR013767">
    <property type="entry name" value="PAS_fold"/>
</dbReference>
<dbReference type="Gene3D" id="3.30.450.20">
    <property type="entry name" value="PAS domain"/>
    <property type="match status" value="1"/>
</dbReference>
<dbReference type="GO" id="GO:0006355">
    <property type="term" value="P:regulation of DNA-templated transcription"/>
    <property type="evidence" value="ECO:0007669"/>
    <property type="project" value="InterPro"/>
</dbReference>